<organism evidence="1 2">
    <name type="scientific">Allorhodopirellula solitaria</name>
    <dbReference type="NCBI Taxonomy" id="2527987"/>
    <lineage>
        <taxon>Bacteria</taxon>
        <taxon>Pseudomonadati</taxon>
        <taxon>Planctomycetota</taxon>
        <taxon>Planctomycetia</taxon>
        <taxon>Pirellulales</taxon>
        <taxon>Pirellulaceae</taxon>
        <taxon>Allorhodopirellula</taxon>
    </lineage>
</organism>
<gene>
    <name evidence="1" type="ORF">CA85_20330</name>
</gene>
<evidence type="ECO:0000313" key="1">
    <source>
        <dbReference type="EMBL" id="TWT67184.1"/>
    </source>
</evidence>
<keyword evidence="2" id="KW-1185">Reference proteome</keyword>
<protein>
    <submittedName>
        <fullName evidence="1">Uncharacterized protein</fullName>
    </submittedName>
</protein>
<reference evidence="1 2" key="1">
    <citation type="submission" date="2019-02" db="EMBL/GenBank/DDBJ databases">
        <title>Deep-cultivation of Planctomycetes and their phenomic and genomic characterization uncovers novel biology.</title>
        <authorList>
            <person name="Wiegand S."/>
            <person name="Jogler M."/>
            <person name="Boedeker C."/>
            <person name="Pinto D."/>
            <person name="Vollmers J."/>
            <person name="Rivas-Marin E."/>
            <person name="Kohn T."/>
            <person name="Peeters S.H."/>
            <person name="Heuer A."/>
            <person name="Rast P."/>
            <person name="Oberbeckmann S."/>
            <person name="Bunk B."/>
            <person name="Jeske O."/>
            <person name="Meyerdierks A."/>
            <person name="Storesund J.E."/>
            <person name="Kallscheuer N."/>
            <person name="Luecker S."/>
            <person name="Lage O.M."/>
            <person name="Pohl T."/>
            <person name="Merkel B.J."/>
            <person name="Hornburger P."/>
            <person name="Mueller R.-W."/>
            <person name="Bruemmer F."/>
            <person name="Labrenz M."/>
            <person name="Spormann A.M."/>
            <person name="Op Den Camp H."/>
            <person name="Overmann J."/>
            <person name="Amann R."/>
            <person name="Jetten M.S.M."/>
            <person name="Mascher T."/>
            <person name="Medema M.H."/>
            <person name="Devos D.P."/>
            <person name="Kaster A.-K."/>
            <person name="Ovreas L."/>
            <person name="Rohde M."/>
            <person name="Galperin M.Y."/>
            <person name="Jogler C."/>
        </authorList>
    </citation>
    <scope>NUCLEOTIDE SEQUENCE [LARGE SCALE GENOMIC DNA]</scope>
    <source>
        <strain evidence="1 2">CA85</strain>
    </source>
</reference>
<proteinExistence type="predicted"/>
<dbReference type="EMBL" id="SJPK01000004">
    <property type="protein sequence ID" value="TWT67184.1"/>
    <property type="molecule type" value="Genomic_DNA"/>
</dbReference>
<evidence type="ECO:0000313" key="2">
    <source>
        <dbReference type="Proteomes" id="UP000318053"/>
    </source>
</evidence>
<dbReference type="Proteomes" id="UP000318053">
    <property type="component" value="Unassembled WGS sequence"/>
</dbReference>
<sequence>MTGPRLRLNYPVAIALVATVVLARIRDEAKLVTIHNPIASQVGNLESGPLWLFPASPREMTRHSDLPQGEWRRTVAGMGRVRPRCYGSRRCSRTLTLR</sequence>
<accession>A0A5C5XWA4</accession>
<dbReference type="AlphaFoldDB" id="A0A5C5XWA4"/>
<name>A0A5C5XWA4_9BACT</name>
<comment type="caution">
    <text evidence="1">The sequence shown here is derived from an EMBL/GenBank/DDBJ whole genome shotgun (WGS) entry which is preliminary data.</text>
</comment>